<sequence length="68" mass="7258">MGRQTVLPYSEPDIGEAEIAAVVDGVRSGWLTSGPLAQQFEAALAGHLRVSRVVGVPLFQPRTEITPD</sequence>
<evidence type="ECO:0000313" key="1">
    <source>
        <dbReference type="EMBL" id="PSR23048.1"/>
    </source>
</evidence>
<dbReference type="InterPro" id="IPR000653">
    <property type="entry name" value="DegT/StrS_aminotransferase"/>
</dbReference>
<gene>
    <name evidence="1" type="ORF">C7B45_04545</name>
</gene>
<evidence type="ECO:0000313" key="2">
    <source>
        <dbReference type="Proteomes" id="UP000241848"/>
    </source>
</evidence>
<protein>
    <recommendedName>
        <fullName evidence="3">UDP-4-amino-4, 6-dideoxy-N-acetyl-beta-L-altrosamine transaminase</fullName>
    </recommendedName>
</protein>
<dbReference type="Pfam" id="PF01041">
    <property type="entry name" value="DegT_DnrJ_EryC1"/>
    <property type="match status" value="1"/>
</dbReference>
<reference evidence="1 2" key="1">
    <citation type="journal article" date="2014" name="BMC Genomics">
        <title>Comparison of environmental and isolate Sulfobacillus genomes reveals diverse carbon, sulfur, nitrogen, and hydrogen metabolisms.</title>
        <authorList>
            <person name="Justice N.B."/>
            <person name="Norman A."/>
            <person name="Brown C.T."/>
            <person name="Singh A."/>
            <person name="Thomas B.C."/>
            <person name="Banfield J.F."/>
        </authorList>
    </citation>
    <scope>NUCLEOTIDE SEQUENCE [LARGE SCALE GENOMIC DNA]</scope>
    <source>
        <strain evidence="1">AMDSBA3</strain>
    </source>
</reference>
<dbReference type="Gene3D" id="3.40.640.10">
    <property type="entry name" value="Type I PLP-dependent aspartate aminotransferase-like (Major domain)"/>
    <property type="match status" value="1"/>
</dbReference>
<dbReference type="Proteomes" id="UP000241848">
    <property type="component" value="Unassembled WGS sequence"/>
</dbReference>
<dbReference type="EMBL" id="PXYV01000009">
    <property type="protein sequence ID" value="PSR23048.1"/>
    <property type="molecule type" value="Genomic_DNA"/>
</dbReference>
<name>A0A2T2WLD4_9FIRM</name>
<dbReference type="AlphaFoldDB" id="A0A2T2WLD4"/>
<dbReference type="InterPro" id="IPR015421">
    <property type="entry name" value="PyrdxlP-dep_Trfase_major"/>
</dbReference>
<organism evidence="1 2">
    <name type="scientific">Sulfobacillus acidophilus</name>
    <dbReference type="NCBI Taxonomy" id="53633"/>
    <lineage>
        <taxon>Bacteria</taxon>
        <taxon>Bacillati</taxon>
        <taxon>Bacillota</taxon>
        <taxon>Clostridia</taxon>
        <taxon>Eubacteriales</taxon>
        <taxon>Clostridiales Family XVII. Incertae Sedis</taxon>
        <taxon>Sulfobacillus</taxon>
    </lineage>
</organism>
<dbReference type="InterPro" id="IPR015424">
    <property type="entry name" value="PyrdxlP-dep_Trfase"/>
</dbReference>
<proteinExistence type="predicted"/>
<comment type="caution">
    <text evidence="1">The sequence shown here is derived from an EMBL/GenBank/DDBJ whole genome shotgun (WGS) entry which is preliminary data.</text>
</comment>
<evidence type="ECO:0008006" key="3">
    <source>
        <dbReference type="Google" id="ProtNLM"/>
    </source>
</evidence>
<accession>A0A2T2WLD4</accession>
<dbReference type="SUPFAM" id="SSF53383">
    <property type="entry name" value="PLP-dependent transferases"/>
    <property type="match status" value="1"/>
</dbReference>